<reference evidence="2 3" key="1">
    <citation type="journal article" date="2013" name="Nat. Commun.">
        <title>The evolution and pathogenic mechanisms of the rice sheath blight pathogen.</title>
        <authorList>
            <person name="Zheng A."/>
            <person name="Lin R."/>
            <person name="Xu L."/>
            <person name="Qin P."/>
            <person name="Tang C."/>
            <person name="Ai P."/>
            <person name="Zhang D."/>
            <person name="Liu Y."/>
            <person name="Sun Z."/>
            <person name="Feng H."/>
            <person name="Wang Y."/>
            <person name="Chen Y."/>
            <person name="Liang X."/>
            <person name="Fu R."/>
            <person name="Li Q."/>
            <person name="Zhang J."/>
            <person name="Yu X."/>
            <person name="Xie Z."/>
            <person name="Ding L."/>
            <person name="Guan P."/>
            <person name="Tang J."/>
            <person name="Liang Y."/>
            <person name="Wang S."/>
            <person name="Deng Q."/>
            <person name="Li S."/>
            <person name="Zhu J."/>
            <person name="Wang L."/>
            <person name="Liu H."/>
            <person name="Li P."/>
        </authorList>
    </citation>
    <scope>NUCLEOTIDE SEQUENCE [LARGE SCALE GENOMIC DNA]</scope>
    <source>
        <strain evidence="3">AG-1 IA</strain>
    </source>
</reference>
<comment type="caution">
    <text evidence="2">The sequence shown here is derived from an EMBL/GenBank/DDBJ whole genome shotgun (WGS) entry which is preliminary data.</text>
</comment>
<evidence type="ECO:0000313" key="2">
    <source>
        <dbReference type="EMBL" id="ELU36978.1"/>
    </source>
</evidence>
<keyword evidence="1" id="KW-0732">Signal</keyword>
<organism evidence="2 3">
    <name type="scientific">Thanatephorus cucumeris (strain AG1-IA)</name>
    <name type="common">Rice sheath blight fungus</name>
    <name type="synonym">Rhizoctonia solani</name>
    <dbReference type="NCBI Taxonomy" id="983506"/>
    <lineage>
        <taxon>Eukaryota</taxon>
        <taxon>Fungi</taxon>
        <taxon>Dikarya</taxon>
        <taxon>Basidiomycota</taxon>
        <taxon>Agaricomycotina</taxon>
        <taxon>Agaricomycetes</taxon>
        <taxon>Cantharellales</taxon>
        <taxon>Ceratobasidiaceae</taxon>
        <taxon>Rhizoctonia</taxon>
        <taxon>Rhizoctonia solani AG-1</taxon>
    </lineage>
</organism>
<evidence type="ECO:0000256" key="1">
    <source>
        <dbReference type="SAM" id="SignalP"/>
    </source>
</evidence>
<dbReference type="Proteomes" id="UP000011668">
    <property type="component" value="Unassembled WGS sequence"/>
</dbReference>
<dbReference type="HOGENOM" id="CLU_3070336_0_0_1"/>
<evidence type="ECO:0000313" key="3">
    <source>
        <dbReference type="Proteomes" id="UP000011668"/>
    </source>
</evidence>
<gene>
    <name evidence="2" type="ORF">AG1IA_08993</name>
</gene>
<feature type="signal peptide" evidence="1">
    <location>
        <begin position="1"/>
        <end position="23"/>
    </location>
</feature>
<name>L8WJI5_THACA</name>
<sequence length="53" mass="5964">MSVSRSGVLPLVMLNLLFSYGQFLNTTPVVCRKHWITDSLNHSLQAPPIIDPR</sequence>
<keyword evidence="3" id="KW-1185">Reference proteome</keyword>
<dbReference type="EMBL" id="AFRT01002913">
    <property type="protein sequence ID" value="ELU36978.1"/>
    <property type="molecule type" value="Genomic_DNA"/>
</dbReference>
<protein>
    <submittedName>
        <fullName evidence="2">Uncharacterized protein</fullName>
    </submittedName>
</protein>
<proteinExistence type="predicted"/>
<dbReference type="AlphaFoldDB" id="L8WJI5"/>
<feature type="chain" id="PRO_5003997033" evidence="1">
    <location>
        <begin position="24"/>
        <end position="53"/>
    </location>
</feature>
<accession>L8WJI5</accession>